<reference evidence="1 2" key="1">
    <citation type="submission" date="2019-01" db="EMBL/GenBank/DDBJ databases">
        <title>Sequencing of cultivated peanut Arachis hypogaea provides insights into genome evolution and oil improvement.</title>
        <authorList>
            <person name="Chen X."/>
        </authorList>
    </citation>
    <scope>NUCLEOTIDE SEQUENCE [LARGE SCALE GENOMIC DNA]</scope>
    <source>
        <strain evidence="2">cv. Fuhuasheng</strain>
        <tissue evidence="1">Leaves</tissue>
    </source>
</reference>
<dbReference type="Proteomes" id="UP000289738">
    <property type="component" value="Chromosome B10"/>
</dbReference>
<keyword evidence="2" id="KW-1185">Reference proteome</keyword>
<sequence>MKQLGEHGVVAKKVWEGERAVPDSDEFARVLAELVSGRGEPKTICALKFRKAALQAVGEWGSSDKDFEELVEKIHLI</sequence>
<protein>
    <submittedName>
        <fullName evidence="1">Uncharacterized protein</fullName>
    </submittedName>
</protein>
<dbReference type="AlphaFoldDB" id="A0A444X7D9"/>
<proteinExistence type="predicted"/>
<dbReference type="EMBL" id="SDMP01000020">
    <property type="protein sequence ID" value="RYQ85620.1"/>
    <property type="molecule type" value="Genomic_DNA"/>
</dbReference>
<evidence type="ECO:0000313" key="1">
    <source>
        <dbReference type="EMBL" id="RYQ85620.1"/>
    </source>
</evidence>
<name>A0A444X7D9_ARAHY</name>
<comment type="caution">
    <text evidence="1">The sequence shown here is derived from an EMBL/GenBank/DDBJ whole genome shotgun (WGS) entry which is preliminary data.</text>
</comment>
<evidence type="ECO:0000313" key="2">
    <source>
        <dbReference type="Proteomes" id="UP000289738"/>
    </source>
</evidence>
<gene>
    <name evidence="1" type="ORF">Ahy_B10g105188</name>
</gene>
<accession>A0A444X7D9</accession>
<organism evidence="1 2">
    <name type="scientific">Arachis hypogaea</name>
    <name type="common">Peanut</name>
    <dbReference type="NCBI Taxonomy" id="3818"/>
    <lineage>
        <taxon>Eukaryota</taxon>
        <taxon>Viridiplantae</taxon>
        <taxon>Streptophyta</taxon>
        <taxon>Embryophyta</taxon>
        <taxon>Tracheophyta</taxon>
        <taxon>Spermatophyta</taxon>
        <taxon>Magnoliopsida</taxon>
        <taxon>eudicotyledons</taxon>
        <taxon>Gunneridae</taxon>
        <taxon>Pentapetalae</taxon>
        <taxon>rosids</taxon>
        <taxon>fabids</taxon>
        <taxon>Fabales</taxon>
        <taxon>Fabaceae</taxon>
        <taxon>Papilionoideae</taxon>
        <taxon>50 kb inversion clade</taxon>
        <taxon>dalbergioids sensu lato</taxon>
        <taxon>Dalbergieae</taxon>
        <taxon>Pterocarpus clade</taxon>
        <taxon>Arachis</taxon>
    </lineage>
</organism>